<proteinExistence type="predicted"/>
<reference evidence="2" key="2">
    <citation type="submission" date="2024-04" db="EMBL/GenBank/DDBJ databases">
        <authorList>
            <person name="Chen Y."/>
            <person name="Shah S."/>
            <person name="Dougan E. K."/>
            <person name="Thang M."/>
            <person name="Chan C."/>
        </authorList>
    </citation>
    <scope>NUCLEOTIDE SEQUENCE [LARGE SCALE GENOMIC DNA]</scope>
</reference>
<evidence type="ECO:0000313" key="2">
    <source>
        <dbReference type="EMBL" id="CAL1136759.1"/>
    </source>
</evidence>
<accession>A0A9P1C1K8</accession>
<gene>
    <name evidence="1" type="ORF">C1SCF055_LOCUS11002</name>
</gene>
<dbReference type="Proteomes" id="UP001152797">
    <property type="component" value="Unassembled WGS sequence"/>
</dbReference>
<dbReference type="EMBL" id="CAMXCT020000798">
    <property type="protein sequence ID" value="CAL1136759.1"/>
    <property type="molecule type" value="Genomic_DNA"/>
</dbReference>
<dbReference type="EMBL" id="CAMXCT030000798">
    <property type="protein sequence ID" value="CAL4770696.1"/>
    <property type="molecule type" value="Genomic_DNA"/>
</dbReference>
<reference evidence="1" key="1">
    <citation type="submission" date="2022-10" db="EMBL/GenBank/DDBJ databases">
        <authorList>
            <person name="Chen Y."/>
            <person name="Dougan E. K."/>
            <person name="Chan C."/>
            <person name="Rhodes N."/>
            <person name="Thang M."/>
        </authorList>
    </citation>
    <scope>NUCLEOTIDE SEQUENCE</scope>
</reference>
<dbReference type="AlphaFoldDB" id="A0A9P1C1K8"/>
<dbReference type="EMBL" id="CAMXCT010000798">
    <property type="protein sequence ID" value="CAI3983384.1"/>
    <property type="molecule type" value="Genomic_DNA"/>
</dbReference>
<evidence type="ECO:0000313" key="3">
    <source>
        <dbReference type="EMBL" id="CAL4770696.1"/>
    </source>
</evidence>
<sequence length="257" mass="29033">MAVTQCWARCGFKAVPFEINLQGEVMDILSPIGFCVALVMALRLKPNAFCMIATVCSTWVFLSRSQTRRSFFNPLGDRRVKSVEDANAMVSRMTLILYILQCKNVFYLYEQPGSSLLWSHPRMEDFISSVHAYRAWTWMGAFGASSPKGTTLWSSRPAVQKMSRALPVGKSWSDDITTRTVLKSGKPSVSGGKGLKESQTYTSQFGFATLSVWLEEDDWPESDLTSVTLPTIWSPLVKKDRWDDARLQEVMQYLTTH</sequence>
<organism evidence="1">
    <name type="scientific">Cladocopium goreaui</name>
    <dbReference type="NCBI Taxonomy" id="2562237"/>
    <lineage>
        <taxon>Eukaryota</taxon>
        <taxon>Sar</taxon>
        <taxon>Alveolata</taxon>
        <taxon>Dinophyceae</taxon>
        <taxon>Suessiales</taxon>
        <taxon>Symbiodiniaceae</taxon>
        <taxon>Cladocopium</taxon>
    </lineage>
</organism>
<name>A0A9P1C1K8_9DINO</name>
<evidence type="ECO:0000313" key="1">
    <source>
        <dbReference type="EMBL" id="CAI3983384.1"/>
    </source>
</evidence>
<keyword evidence="4" id="KW-1185">Reference proteome</keyword>
<comment type="caution">
    <text evidence="1">The sequence shown here is derived from an EMBL/GenBank/DDBJ whole genome shotgun (WGS) entry which is preliminary data.</text>
</comment>
<evidence type="ECO:0000313" key="4">
    <source>
        <dbReference type="Proteomes" id="UP001152797"/>
    </source>
</evidence>
<protein>
    <submittedName>
        <fullName evidence="3">Rhamnose biosynthetic enzyme 1</fullName>
    </submittedName>
</protein>